<evidence type="ECO:0000256" key="4">
    <source>
        <dbReference type="ARBA" id="ARBA00023136"/>
    </source>
</evidence>
<dbReference type="Pfam" id="PF10507">
    <property type="entry name" value="TMEM65"/>
    <property type="match status" value="1"/>
</dbReference>
<name>T1HBC0_RHOPR</name>
<dbReference type="InterPro" id="IPR019537">
    <property type="entry name" value="TMEM65"/>
</dbReference>
<keyword evidence="3" id="KW-1133">Transmembrane helix</keyword>
<dbReference type="GO" id="GO:0005739">
    <property type="term" value="C:mitochondrion"/>
    <property type="evidence" value="ECO:0007669"/>
    <property type="project" value="TreeGrafter"/>
</dbReference>
<dbReference type="AlphaFoldDB" id="T1HBC0"/>
<dbReference type="HOGENOM" id="CLU_2174055_0_0_1"/>
<protein>
    <submittedName>
        <fullName evidence="5">Uncharacterized protein</fullName>
    </submittedName>
</protein>
<reference evidence="5" key="1">
    <citation type="submission" date="2015-05" db="UniProtKB">
        <authorList>
            <consortium name="EnsemblMetazoa"/>
        </authorList>
    </citation>
    <scope>IDENTIFICATION</scope>
</reference>
<dbReference type="VEuPathDB" id="VectorBase:RPRC001330"/>
<keyword evidence="6" id="KW-1185">Reference proteome</keyword>
<sequence length="110" mass="12674">MEDKLAAFRWRSKFGRPSKVPNLGDVDPTGSYCPVPEDWLYRKYAETASKPTSSQLFGVAVHNAVPFVGFGFLDNFVMIVCVSYFNNSLNIMRFYFSYNSAIFYFLFAEY</sequence>
<dbReference type="GO" id="GO:0016020">
    <property type="term" value="C:membrane"/>
    <property type="evidence" value="ECO:0007669"/>
    <property type="project" value="UniProtKB-SubCell"/>
</dbReference>
<dbReference type="Proteomes" id="UP000015103">
    <property type="component" value="Unassembled WGS sequence"/>
</dbReference>
<evidence type="ECO:0000313" key="5">
    <source>
        <dbReference type="EnsemblMetazoa" id="RPRC001330-PA"/>
    </source>
</evidence>
<evidence type="ECO:0000256" key="2">
    <source>
        <dbReference type="ARBA" id="ARBA00022692"/>
    </source>
</evidence>
<evidence type="ECO:0000313" key="6">
    <source>
        <dbReference type="Proteomes" id="UP000015103"/>
    </source>
</evidence>
<dbReference type="EMBL" id="ACPB03005600">
    <property type="status" value="NOT_ANNOTATED_CDS"/>
    <property type="molecule type" value="Genomic_DNA"/>
</dbReference>
<dbReference type="PANTHER" id="PTHR21706">
    <property type="entry name" value="TRANSMEMBRANE PROTEIN 65"/>
    <property type="match status" value="1"/>
</dbReference>
<dbReference type="STRING" id="13249.T1HBC0"/>
<evidence type="ECO:0000256" key="1">
    <source>
        <dbReference type="ARBA" id="ARBA00004141"/>
    </source>
</evidence>
<proteinExistence type="predicted"/>
<keyword evidence="4" id="KW-0472">Membrane</keyword>
<dbReference type="InParanoid" id="T1HBC0"/>
<keyword evidence="2" id="KW-0812">Transmembrane</keyword>
<dbReference type="eggNOG" id="KOG4619">
    <property type="taxonomic scope" value="Eukaryota"/>
</dbReference>
<dbReference type="PANTHER" id="PTHR21706:SF15">
    <property type="entry name" value="TRANSMEMBRANE PROTEIN 65"/>
    <property type="match status" value="1"/>
</dbReference>
<evidence type="ECO:0000256" key="3">
    <source>
        <dbReference type="ARBA" id="ARBA00022989"/>
    </source>
</evidence>
<organism evidence="5 6">
    <name type="scientific">Rhodnius prolixus</name>
    <name type="common">Triatomid bug</name>
    <dbReference type="NCBI Taxonomy" id="13249"/>
    <lineage>
        <taxon>Eukaryota</taxon>
        <taxon>Metazoa</taxon>
        <taxon>Ecdysozoa</taxon>
        <taxon>Arthropoda</taxon>
        <taxon>Hexapoda</taxon>
        <taxon>Insecta</taxon>
        <taxon>Pterygota</taxon>
        <taxon>Neoptera</taxon>
        <taxon>Paraneoptera</taxon>
        <taxon>Hemiptera</taxon>
        <taxon>Heteroptera</taxon>
        <taxon>Panheteroptera</taxon>
        <taxon>Cimicomorpha</taxon>
        <taxon>Reduviidae</taxon>
        <taxon>Triatominae</taxon>
        <taxon>Rhodnius</taxon>
    </lineage>
</organism>
<dbReference type="EnsemblMetazoa" id="RPRC001330-RA">
    <property type="protein sequence ID" value="RPRC001330-PA"/>
    <property type="gene ID" value="RPRC001330"/>
</dbReference>
<comment type="subcellular location">
    <subcellularLocation>
        <location evidence="1">Membrane</location>
        <topology evidence="1">Multi-pass membrane protein</topology>
    </subcellularLocation>
</comment>
<accession>T1HBC0</accession>